<feature type="compositionally biased region" description="Polar residues" evidence="15">
    <location>
        <begin position="277"/>
        <end position="293"/>
    </location>
</feature>
<dbReference type="GO" id="GO:0008270">
    <property type="term" value="F:zinc ion binding"/>
    <property type="evidence" value="ECO:0007669"/>
    <property type="project" value="UniProtKB-KW"/>
</dbReference>
<evidence type="ECO:0000256" key="15">
    <source>
        <dbReference type="SAM" id="MobiDB-lite"/>
    </source>
</evidence>
<dbReference type="PANTHER" id="PTHR47428">
    <property type="entry name" value="REGULATORY PROTEIN MIG1-RELATED"/>
    <property type="match status" value="1"/>
</dbReference>
<keyword evidence="18" id="KW-1185">Reference proteome</keyword>
<feature type="region of interest" description="Disordered" evidence="15">
    <location>
        <begin position="455"/>
        <end position="501"/>
    </location>
</feature>
<feature type="domain" description="C2H2-type" evidence="16">
    <location>
        <begin position="97"/>
        <end position="126"/>
    </location>
</feature>
<dbReference type="FunFam" id="3.30.160.60:FF:000089">
    <property type="entry name" value="DNA-binding protein creA"/>
    <property type="match status" value="1"/>
</dbReference>
<keyword evidence="3" id="KW-0479">Metal-binding</keyword>
<evidence type="ECO:0000256" key="5">
    <source>
        <dbReference type="ARBA" id="ARBA00022771"/>
    </source>
</evidence>
<evidence type="ECO:0000256" key="10">
    <source>
        <dbReference type="ARBA" id="ARBA00023242"/>
    </source>
</evidence>
<protein>
    <recommendedName>
        <fullName evidence="13">Regulatory protein MIG1</fullName>
    </recommendedName>
</protein>
<name>A0A8J5QKL4_9ASCO</name>
<evidence type="ECO:0000256" key="9">
    <source>
        <dbReference type="ARBA" id="ARBA00023163"/>
    </source>
</evidence>
<feature type="compositionally biased region" description="Basic and acidic residues" evidence="15">
    <location>
        <begin position="543"/>
        <end position="553"/>
    </location>
</feature>
<feature type="region of interest" description="Disordered" evidence="15">
    <location>
        <begin position="398"/>
        <end position="432"/>
    </location>
</feature>
<dbReference type="GO" id="GO:0005634">
    <property type="term" value="C:nucleus"/>
    <property type="evidence" value="ECO:0007669"/>
    <property type="project" value="UniProtKB-SubCell"/>
</dbReference>
<dbReference type="GO" id="GO:0000433">
    <property type="term" value="P:carbon catabolite repression of transcription from RNA polymerase II promoter by glucose"/>
    <property type="evidence" value="ECO:0007669"/>
    <property type="project" value="TreeGrafter"/>
</dbReference>
<keyword evidence="6" id="KW-0862">Zinc</keyword>
<feature type="compositionally biased region" description="Polar residues" evidence="15">
    <location>
        <begin position="457"/>
        <end position="498"/>
    </location>
</feature>
<evidence type="ECO:0000256" key="7">
    <source>
        <dbReference type="ARBA" id="ARBA00023015"/>
    </source>
</evidence>
<dbReference type="GO" id="GO:0005737">
    <property type="term" value="C:cytoplasm"/>
    <property type="evidence" value="ECO:0007669"/>
    <property type="project" value="TreeGrafter"/>
</dbReference>
<organism evidence="17 18">
    <name type="scientific">[Candida] subhashii</name>
    <dbReference type="NCBI Taxonomy" id="561895"/>
    <lineage>
        <taxon>Eukaryota</taxon>
        <taxon>Fungi</taxon>
        <taxon>Dikarya</taxon>
        <taxon>Ascomycota</taxon>
        <taxon>Saccharomycotina</taxon>
        <taxon>Pichiomycetes</taxon>
        <taxon>Debaryomycetaceae</taxon>
        <taxon>Spathaspora</taxon>
    </lineage>
</organism>
<evidence type="ECO:0000256" key="6">
    <source>
        <dbReference type="ARBA" id="ARBA00022833"/>
    </source>
</evidence>
<proteinExistence type="inferred from homology"/>
<dbReference type="GeneID" id="73468430"/>
<feature type="compositionally biased region" description="Basic and acidic residues" evidence="15">
    <location>
        <begin position="1"/>
        <end position="10"/>
    </location>
</feature>
<evidence type="ECO:0000256" key="3">
    <source>
        <dbReference type="ARBA" id="ARBA00022723"/>
    </source>
</evidence>
<keyword evidence="8" id="KW-0238">DNA-binding</keyword>
<evidence type="ECO:0000256" key="8">
    <source>
        <dbReference type="ARBA" id="ARBA00023125"/>
    </source>
</evidence>
<evidence type="ECO:0000256" key="13">
    <source>
        <dbReference type="ARBA" id="ARBA00068528"/>
    </source>
</evidence>
<evidence type="ECO:0000256" key="12">
    <source>
        <dbReference type="ARBA" id="ARBA00056233"/>
    </source>
</evidence>
<evidence type="ECO:0000256" key="2">
    <source>
        <dbReference type="ARBA" id="ARBA00022491"/>
    </source>
</evidence>
<keyword evidence="9" id="KW-0804">Transcription</keyword>
<evidence type="ECO:0000313" key="17">
    <source>
        <dbReference type="EMBL" id="KAG7664812.1"/>
    </source>
</evidence>
<dbReference type="OrthoDB" id="654211at2759"/>
<dbReference type="RefSeq" id="XP_049265044.1">
    <property type="nucleotide sequence ID" value="XM_049405302.1"/>
</dbReference>
<comment type="similarity">
    <text evidence="11">Belongs to the creA/MIG C2H2-type zinc-finger protein family.</text>
</comment>
<comment type="function">
    <text evidence="12">Involved in glucose repression of glucose metabolism genes.</text>
</comment>
<feature type="compositionally biased region" description="Polar residues" evidence="15">
    <location>
        <begin position="403"/>
        <end position="427"/>
    </location>
</feature>
<dbReference type="SMART" id="SM00355">
    <property type="entry name" value="ZnF_C2H2"/>
    <property type="match status" value="2"/>
</dbReference>
<dbReference type="PROSITE" id="PS50157">
    <property type="entry name" value="ZINC_FINGER_C2H2_2"/>
    <property type="match status" value="2"/>
</dbReference>
<dbReference type="PANTHER" id="PTHR47428:SF1">
    <property type="entry name" value="REGULATORY PROTEIN MIG1-RELATED"/>
    <property type="match status" value="1"/>
</dbReference>
<feature type="compositionally biased region" description="Low complexity" evidence="15">
    <location>
        <begin position="11"/>
        <end position="50"/>
    </location>
</feature>
<evidence type="ECO:0000256" key="11">
    <source>
        <dbReference type="ARBA" id="ARBA00038023"/>
    </source>
</evidence>
<gene>
    <name evidence="17" type="ORF">J8A68_001629</name>
</gene>
<dbReference type="PROSITE" id="PS00028">
    <property type="entry name" value="ZINC_FINGER_C2H2_1"/>
    <property type="match status" value="2"/>
</dbReference>
<keyword evidence="5 14" id="KW-0863">Zinc-finger</keyword>
<evidence type="ECO:0000256" key="14">
    <source>
        <dbReference type="PROSITE-ProRule" id="PRU00042"/>
    </source>
</evidence>
<comment type="subcellular location">
    <subcellularLocation>
        <location evidence="1">Nucleus</location>
    </subcellularLocation>
</comment>
<feature type="compositionally biased region" description="Low complexity" evidence="15">
    <location>
        <begin position="155"/>
        <end position="174"/>
    </location>
</feature>
<evidence type="ECO:0000256" key="1">
    <source>
        <dbReference type="ARBA" id="ARBA00004123"/>
    </source>
</evidence>
<evidence type="ECO:0000256" key="4">
    <source>
        <dbReference type="ARBA" id="ARBA00022737"/>
    </source>
</evidence>
<evidence type="ECO:0000259" key="16">
    <source>
        <dbReference type="PROSITE" id="PS50157"/>
    </source>
</evidence>
<dbReference type="FunFam" id="3.30.160.60:FF:000152">
    <property type="entry name" value="DNA-binding protein creA"/>
    <property type="match status" value="1"/>
</dbReference>
<dbReference type="EMBL" id="JAGSYN010000063">
    <property type="protein sequence ID" value="KAG7664812.1"/>
    <property type="molecule type" value="Genomic_DNA"/>
</dbReference>
<dbReference type="InterPro" id="IPR013087">
    <property type="entry name" value="Znf_C2H2_type"/>
</dbReference>
<accession>A0A8J5QKL4</accession>
<evidence type="ECO:0000313" key="18">
    <source>
        <dbReference type="Proteomes" id="UP000694255"/>
    </source>
</evidence>
<keyword evidence="2" id="KW-0678">Repressor</keyword>
<feature type="region of interest" description="Disordered" evidence="15">
    <location>
        <begin position="1"/>
        <end position="50"/>
    </location>
</feature>
<feature type="region of interest" description="Disordered" evidence="15">
    <location>
        <begin position="271"/>
        <end position="293"/>
    </location>
</feature>
<keyword evidence="10" id="KW-0539">Nucleus</keyword>
<feature type="domain" description="C2H2-type" evidence="16">
    <location>
        <begin position="69"/>
        <end position="96"/>
    </location>
</feature>
<keyword evidence="7" id="KW-0805">Transcription regulation</keyword>
<feature type="compositionally biased region" description="Low complexity" evidence="15">
    <location>
        <begin position="134"/>
        <end position="147"/>
    </location>
</feature>
<feature type="region of interest" description="Disordered" evidence="15">
    <location>
        <begin position="123"/>
        <end position="181"/>
    </location>
</feature>
<sequence length="553" mass="60122">MSIKAEEKNTHTTSMIGTTTATSASPSATSSATSTISSSDSSGSSAAATAAAAAAAAAKAKKDPTSRPYKCPLCDKAFHRLEHQTRHIRTHTGEKPHACTFPGCFKRFSRSDELTRHLRIHTNPNSRRNKNLNKHNINYTNNPNNISENDDPVITSAGTTPPPSTAAATTATTATKRKSAKRTIKLESKKIEVQQDNDKVKQEIVSTSDVDMTSPISTASPVLTTASIDAATAAAQTISSLSRPGGLTKMPSTMSIDILASAASEELRMMQKDGKPTESNSVNPSRSLPSLTEYFGQQPNNKKSHYNFSNEKATFQIANSSYEIKQQTNSLQYLSSMAAHHLNNKSQSYTTLAASPHKQHWNTLSSLQRMTPIHHPEPSHGKAHILEDSDLDYVKQKLKKSRPNSPNTKPFTLPNSPVLGLSSNTTPSISANNSSTNLASLMMTPAFRTVSLDHQHFNPNRSSTPPITSSNLQTPKLSPSNENFPLNTQKQSQSQLPNNLPPLRSLKLDLPSNLSMPDLTRAATMPTFFSKHNQNHIMGNESDVTRNSDDMEQ</sequence>
<keyword evidence="4" id="KW-0677">Repeat</keyword>
<dbReference type="AlphaFoldDB" id="A0A8J5QKL4"/>
<dbReference type="GO" id="GO:0000978">
    <property type="term" value="F:RNA polymerase II cis-regulatory region sequence-specific DNA binding"/>
    <property type="evidence" value="ECO:0007669"/>
    <property type="project" value="TreeGrafter"/>
</dbReference>
<dbReference type="InterPro" id="IPR051007">
    <property type="entry name" value="creA/MIG_C2H2-ZnF"/>
</dbReference>
<feature type="region of interest" description="Disordered" evidence="15">
    <location>
        <begin position="533"/>
        <end position="553"/>
    </location>
</feature>
<reference evidence="17 18" key="1">
    <citation type="journal article" date="2021" name="DNA Res.">
        <title>Genome analysis of Candida subhashii reveals its hybrid nature and dual mitochondrial genome conformations.</title>
        <authorList>
            <person name="Mixao V."/>
            <person name="Hegedusova E."/>
            <person name="Saus E."/>
            <person name="Pryszcz L.P."/>
            <person name="Cillingova A."/>
            <person name="Nosek J."/>
            <person name="Gabaldon T."/>
        </authorList>
    </citation>
    <scope>NUCLEOTIDE SEQUENCE [LARGE SCALE GENOMIC DNA]</scope>
    <source>
        <strain evidence="17 18">CBS 10753</strain>
    </source>
</reference>
<dbReference type="Pfam" id="PF00096">
    <property type="entry name" value="zf-C2H2"/>
    <property type="match status" value="2"/>
</dbReference>
<dbReference type="Proteomes" id="UP000694255">
    <property type="component" value="Unassembled WGS sequence"/>
</dbReference>
<comment type="caution">
    <text evidence="17">The sequence shown here is derived from an EMBL/GenBank/DDBJ whole genome shotgun (WGS) entry which is preliminary data.</text>
</comment>